<keyword evidence="4 14" id="KW-0031">Aminopeptidase</keyword>
<dbReference type="GO" id="GO:0005615">
    <property type="term" value="C:extracellular space"/>
    <property type="evidence" value="ECO:0007669"/>
    <property type="project" value="TreeGrafter"/>
</dbReference>
<evidence type="ECO:0000256" key="7">
    <source>
        <dbReference type="ARBA" id="ARBA00022801"/>
    </source>
</evidence>
<dbReference type="GO" id="GO:0016020">
    <property type="term" value="C:membrane"/>
    <property type="evidence" value="ECO:0007669"/>
    <property type="project" value="TreeGrafter"/>
</dbReference>
<evidence type="ECO:0000256" key="3">
    <source>
        <dbReference type="ARBA" id="ARBA00011245"/>
    </source>
</evidence>
<keyword evidence="5 14" id="KW-0645">Protease</keyword>
<dbReference type="MEROPS" id="M01.002"/>
<organism evidence="18 19">
    <name type="scientific">Streptococcus pyogenes serotype M12 (strain MGAS9429)</name>
    <dbReference type="NCBI Taxonomy" id="370551"/>
    <lineage>
        <taxon>Bacteria</taxon>
        <taxon>Bacillati</taxon>
        <taxon>Bacillota</taxon>
        <taxon>Bacilli</taxon>
        <taxon>Lactobacillales</taxon>
        <taxon>Streptococcaceae</taxon>
        <taxon>Streptococcus</taxon>
    </lineage>
</organism>
<dbReference type="InterPro" id="IPR045357">
    <property type="entry name" value="Aminopeptidase_N-like_N"/>
</dbReference>
<dbReference type="Gene3D" id="1.25.50.20">
    <property type="match status" value="1"/>
</dbReference>
<evidence type="ECO:0000256" key="12">
    <source>
        <dbReference type="PIRSR" id="PIRSR634016-3"/>
    </source>
</evidence>
<evidence type="ECO:0000256" key="6">
    <source>
        <dbReference type="ARBA" id="ARBA00022723"/>
    </source>
</evidence>
<evidence type="ECO:0000313" key="18">
    <source>
        <dbReference type="EMBL" id="ABF32239.1"/>
    </source>
</evidence>
<evidence type="ECO:0000256" key="2">
    <source>
        <dbReference type="ARBA" id="ARBA00010136"/>
    </source>
</evidence>
<feature type="domain" description="Peptidase M1 membrane alanine aminopeptidase" evidence="15">
    <location>
        <begin position="241"/>
        <end position="458"/>
    </location>
</feature>
<dbReference type="InterPro" id="IPR001930">
    <property type="entry name" value="Peptidase_M1"/>
</dbReference>
<dbReference type="InterPro" id="IPR024571">
    <property type="entry name" value="ERAP1-like_C_dom"/>
</dbReference>
<evidence type="ECO:0000313" key="19">
    <source>
        <dbReference type="Proteomes" id="UP000002433"/>
    </source>
</evidence>
<comment type="cofactor">
    <cofactor evidence="12 14">
        <name>Zn(2+)</name>
        <dbReference type="ChEBI" id="CHEBI:29105"/>
    </cofactor>
    <text evidence="12 14">Binds 1 zinc ion per subunit.</text>
</comment>
<dbReference type="GO" id="GO:0006508">
    <property type="term" value="P:proteolysis"/>
    <property type="evidence" value="ECO:0007669"/>
    <property type="project" value="UniProtKB-KW"/>
</dbReference>
<accession>Q1JLI0</accession>
<dbReference type="Pfam" id="PF11838">
    <property type="entry name" value="ERAP1_C"/>
    <property type="match status" value="1"/>
</dbReference>
<dbReference type="Gene3D" id="1.10.390.10">
    <property type="entry name" value="Neutral Protease Domain 2"/>
    <property type="match status" value="1"/>
</dbReference>
<feature type="site" description="Transition state stabilizer" evidence="13">
    <location>
        <position position="399"/>
    </location>
</feature>
<keyword evidence="6 12" id="KW-0479">Metal-binding</keyword>
<feature type="active site" description="Proton acceptor" evidence="11">
    <location>
        <position position="313"/>
    </location>
</feature>
<dbReference type="InterPro" id="IPR027268">
    <property type="entry name" value="Peptidase_M4/M1_CTD_sf"/>
</dbReference>
<sequence length="865" mass="98830">MILRYHLLIYYDLLLELRSYMKTVEHLIETFVPENYNIFLDINRQTKTFTGNVAINGEALDNHVAFHQKDLDIKSILLDNEAVIYQVDNDNEVVRVELPETGMMTLVIEFSGSITDNMTGIYPSYYTKNGEKKEVISTQFESHFAREAFPCIDEPQAKATFDLSLTFDQEIGEIALSNMPEVNIDRREETGLWTFDTTPRMSSYLLAFALGELHGKTVESKKGTTVGVYATTAHPLSSLDFSLDIAVRVINFYEDYFGVHYPIPQSLNIALPDFSSGAMENWGLITYREIYLLVDENSTVQSRQQVALVIAHEIAHQWFGNLVTMKWWDDLWLNESFANMMEYVSIEAIEPSWKIIEDFQTGGIPLALKRDATDGVQSVHVEVNHPDEINTLFDPAIVYAKGSRLMHMLRRFIGDRDFAIGLHHYFEKYQYRNTVGRDLWNILSDTSGKDVAAFMDAWLEQPGYPVLTARLENDQLILSQKQFFIGKGEEKGRLWPIPLNTNWHGLPETLTEAEMVIPNFSQLAAENEGALRFNIGNTAHYITDYQGSLLDALVTELAQLDNTSALQVIQERRLLADSGLISYAELVDLIAQLDDSKSYMVAEAVQQVVSGLKRFIDEGSLAEKSFNRLVTTIYQEDFNHHGFEKKADESDEDEMVRQVALGRLWLAENQTIIDGLRTIFEAYQSNIASIPAAVRRLVLANQMKYFETDSLVDIYFETYVATTDNNLRSDLTVAFSQTKQSTTIRRILVSLKDKDIIKPQDLSYWYNALLGQSFTQDIIWEWARENWDWIKSALGGDMSFDKFVIYPASNFKTPKHLAEYKSFFEPKLDDMAISRNITMGINEIEARVALITKEKEAVIAALSHY</sequence>
<dbReference type="GO" id="GO:0042277">
    <property type="term" value="F:peptide binding"/>
    <property type="evidence" value="ECO:0007669"/>
    <property type="project" value="TreeGrafter"/>
</dbReference>
<name>Q1JLI0_STRPC</name>
<dbReference type="PRINTS" id="PR00756">
    <property type="entry name" value="ALADIPTASE"/>
</dbReference>
<feature type="domain" description="Aminopeptidase N-like N-terminal" evidence="17">
    <location>
        <begin position="32"/>
        <end position="205"/>
    </location>
</feature>
<dbReference type="InterPro" id="IPR014782">
    <property type="entry name" value="Peptidase_M1_dom"/>
</dbReference>
<dbReference type="PANTHER" id="PTHR11533">
    <property type="entry name" value="PROTEASE M1 ZINC METALLOPROTEASE"/>
    <property type="match status" value="1"/>
</dbReference>
<evidence type="ECO:0000259" key="17">
    <source>
        <dbReference type="Pfam" id="PF17900"/>
    </source>
</evidence>
<feature type="domain" description="ERAP1-like C-terminal" evidence="16">
    <location>
        <begin position="533"/>
        <end position="845"/>
    </location>
</feature>
<evidence type="ECO:0000256" key="1">
    <source>
        <dbReference type="ARBA" id="ARBA00000098"/>
    </source>
</evidence>
<dbReference type="EMBL" id="CP000259">
    <property type="protein sequence ID" value="ABF32239.1"/>
    <property type="molecule type" value="Genomic_DNA"/>
</dbReference>
<evidence type="ECO:0000256" key="11">
    <source>
        <dbReference type="PIRSR" id="PIRSR634016-1"/>
    </source>
</evidence>
<evidence type="ECO:0000259" key="16">
    <source>
        <dbReference type="Pfam" id="PF11838"/>
    </source>
</evidence>
<evidence type="ECO:0000256" key="9">
    <source>
        <dbReference type="ARBA" id="ARBA00023049"/>
    </source>
</evidence>
<keyword evidence="9 14" id="KW-0482">Metalloprotease</keyword>
<keyword evidence="8 12" id="KW-0862">Zinc</keyword>
<dbReference type="Pfam" id="PF17900">
    <property type="entry name" value="Peptidase_M1_N"/>
    <property type="match status" value="1"/>
</dbReference>
<dbReference type="CDD" id="cd09601">
    <property type="entry name" value="M1_APN-Q_like"/>
    <property type="match status" value="1"/>
</dbReference>
<dbReference type="GO" id="GO:0008270">
    <property type="term" value="F:zinc ion binding"/>
    <property type="evidence" value="ECO:0007669"/>
    <property type="project" value="UniProtKB-UniRule"/>
</dbReference>
<comment type="similarity">
    <text evidence="2 14">Belongs to the peptidase M1 family.</text>
</comment>
<dbReference type="HOGENOM" id="CLU_003705_0_3_9"/>
<comment type="subunit">
    <text evidence="3">Monomer.</text>
</comment>
<dbReference type="EC" id="3.4.11.-" evidence="14"/>
<evidence type="ECO:0000259" key="15">
    <source>
        <dbReference type="Pfam" id="PF01433"/>
    </source>
</evidence>
<dbReference type="GO" id="GO:0005737">
    <property type="term" value="C:cytoplasm"/>
    <property type="evidence" value="ECO:0007669"/>
    <property type="project" value="TreeGrafter"/>
</dbReference>
<dbReference type="PANTHER" id="PTHR11533:SF174">
    <property type="entry name" value="PUROMYCIN-SENSITIVE AMINOPEPTIDASE-RELATED"/>
    <property type="match status" value="1"/>
</dbReference>
<evidence type="ECO:0000256" key="4">
    <source>
        <dbReference type="ARBA" id="ARBA00022438"/>
    </source>
</evidence>
<gene>
    <name evidence="18" type="primary">pepN</name>
    <name evidence="18" type="ordered locus">MGAS9429_Spy1052</name>
</gene>
<evidence type="ECO:0000256" key="13">
    <source>
        <dbReference type="PIRSR" id="PIRSR634016-4"/>
    </source>
</evidence>
<proteinExistence type="inferred from homology"/>
<dbReference type="GO" id="GO:0043171">
    <property type="term" value="P:peptide catabolic process"/>
    <property type="evidence" value="ECO:0007669"/>
    <property type="project" value="TreeGrafter"/>
</dbReference>
<dbReference type="InterPro" id="IPR034016">
    <property type="entry name" value="M1_APN-typ"/>
</dbReference>
<protein>
    <recommendedName>
        <fullName evidence="14">Aminopeptidase</fullName>
        <ecNumber evidence="14">3.4.11.-</ecNumber>
    </recommendedName>
</protein>
<dbReference type="SUPFAM" id="SSF55486">
    <property type="entry name" value="Metalloproteases ('zincins'), catalytic domain"/>
    <property type="match status" value="1"/>
</dbReference>
<evidence type="ECO:0000256" key="14">
    <source>
        <dbReference type="RuleBase" id="RU364040"/>
    </source>
</evidence>
<dbReference type="KEGG" id="spk:MGAS9429_Spy1052"/>
<dbReference type="FunFam" id="1.10.390.10:FF:000013">
    <property type="entry name" value="Aminopeptidase N"/>
    <property type="match status" value="1"/>
</dbReference>
<dbReference type="AlphaFoldDB" id="Q1JLI0"/>
<feature type="binding site" evidence="12">
    <location>
        <position position="316"/>
    </location>
    <ligand>
        <name>Zn(2+)</name>
        <dbReference type="ChEBI" id="CHEBI:29105"/>
        <note>catalytic</note>
    </ligand>
</feature>
<dbReference type="Gene3D" id="2.60.40.1730">
    <property type="entry name" value="tricorn interacting facor f3 domain"/>
    <property type="match status" value="1"/>
</dbReference>
<dbReference type="Proteomes" id="UP000002433">
    <property type="component" value="Chromosome"/>
</dbReference>
<comment type="catalytic activity">
    <reaction evidence="1">
        <text>Release of an N-terminal amino acid, Xaa-|-Yaa- from a peptide, amide or arylamide. Xaa is preferably Ala, but may be most amino acids including Pro (slow action). When a terminal hydrophobic residue is followed by a prolyl residue, the two may be released as an intact Xaa-Pro dipeptide.</text>
        <dbReference type="EC" id="3.4.11.2"/>
    </reaction>
</comment>
<evidence type="ECO:0000256" key="10">
    <source>
        <dbReference type="ARBA" id="ARBA00057504"/>
    </source>
</evidence>
<dbReference type="InterPro" id="IPR050344">
    <property type="entry name" value="Peptidase_M1_aminopeptidases"/>
</dbReference>
<dbReference type="GO" id="GO:0016285">
    <property type="term" value="F:alanyl aminopeptidase activity"/>
    <property type="evidence" value="ECO:0007669"/>
    <property type="project" value="UniProtKB-EC"/>
</dbReference>
<evidence type="ECO:0000256" key="5">
    <source>
        <dbReference type="ARBA" id="ARBA00022670"/>
    </source>
</evidence>
<dbReference type="Gene3D" id="2.60.40.1910">
    <property type="match status" value="1"/>
</dbReference>
<feature type="binding site" evidence="12">
    <location>
        <position position="312"/>
    </location>
    <ligand>
        <name>Zn(2+)</name>
        <dbReference type="ChEBI" id="CHEBI:29105"/>
        <note>catalytic</note>
    </ligand>
</feature>
<reference evidence="18 19" key="1">
    <citation type="journal article" date="2006" name="Proc. Natl. Acad. Sci. U.S.A.">
        <title>Molecular genetic anatomy of inter- and intraserotype variation in the human bacterial pathogen group A Streptococcus.</title>
        <authorList>
            <person name="Beres S.B."/>
            <person name="Richter E.W."/>
            <person name="Nagiec M.J."/>
            <person name="Sumby P."/>
            <person name="Porcella S.F."/>
            <person name="DeLeo F.R."/>
            <person name="Musser J.M."/>
        </authorList>
    </citation>
    <scope>NUCLEOTIDE SEQUENCE [LARGE SCALE GENOMIC DNA]</scope>
    <source>
        <strain evidence="18 19">MGAS9429</strain>
    </source>
</reference>
<dbReference type="Pfam" id="PF01433">
    <property type="entry name" value="Peptidase_M1"/>
    <property type="match status" value="1"/>
</dbReference>
<dbReference type="GO" id="GO:0070006">
    <property type="term" value="F:metalloaminopeptidase activity"/>
    <property type="evidence" value="ECO:0007669"/>
    <property type="project" value="TreeGrafter"/>
</dbReference>
<feature type="binding site" evidence="12">
    <location>
        <position position="335"/>
    </location>
    <ligand>
        <name>Zn(2+)</name>
        <dbReference type="ChEBI" id="CHEBI:29105"/>
        <note>catalytic</note>
    </ligand>
</feature>
<dbReference type="SUPFAM" id="SSF63737">
    <property type="entry name" value="Leukotriene A4 hydrolase N-terminal domain"/>
    <property type="match status" value="1"/>
</dbReference>
<evidence type="ECO:0000256" key="8">
    <source>
        <dbReference type="ARBA" id="ARBA00022833"/>
    </source>
</evidence>
<comment type="function">
    <text evidence="10">Aminopeptidase with broad substrate specificity to several peptides. It has more affinity for oligopeptides than for dipeptides. It plays an essential role in the metabolism, it may be involved in nitrogen supply or protein turnover.</text>
</comment>
<keyword evidence="7 14" id="KW-0378">Hydrolase</keyword>
<dbReference type="InterPro" id="IPR042097">
    <property type="entry name" value="Aminopeptidase_N-like_N_sf"/>
</dbReference>